<dbReference type="SUPFAM" id="SSF50044">
    <property type="entry name" value="SH3-domain"/>
    <property type="match status" value="1"/>
</dbReference>
<dbReference type="FunFam" id="2.30.30.40:FF:000002">
    <property type="entry name" value="abl interactor 1 isoform X1"/>
    <property type="match status" value="1"/>
</dbReference>
<dbReference type="PANTHER" id="PTHR10460">
    <property type="entry name" value="ABL INTERACTOR FAMILY MEMBER"/>
    <property type="match status" value="1"/>
</dbReference>
<dbReference type="InterPro" id="IPR012849">
    <property type="entry name" value="Abl-interactor_HHR_dom"/>
</dbReference>
<dbReference type="GO" id="GO:0030027">
    <property type="term" value="C:lamellipodium"/>
    <property type="evidence" value="ECO:0007669"/>
    <property type="project" value="UniProtKB-SubCell"/>
</dbReference>
<comment type="similarity">
    <text evidence="3">Belongs to the ABI family.</text>
</comment>
<sequence length="381" mass="42703">MASFAEEDRLSLRKFLEQEIPDGRQALEGSCANLERVAAYCEANYAQNQDKRAAFEETKRFTIQSLASVAYLVNQLSASLLQTLDLQTDKIDVLSGEVSKMNQVVNMQKEKIARREIGVLASTKCTQKQAKIITPPVQERTERYKRAPIDYSVLDHIGNGVKKPPTPQPQSVINRTLSTVSGSGGTIYQTSTPVDQMRQTATLSRSSMRSNDHYRIPQMPQIPNLNDSRFSSVSTVPVGGQHNMQQTVYRQSQMSQQQQPIYSYSRSDHYGSYRLSNGSSTDGMPMPPPPASSHMPIYSPEDDMPPPPASVETIYESNNYAPMNYIEKAVALYDYEAEKEDELTLRENCIVYVVRKNDDGWYEGVLDGVTGLFPGNYVQPL</sequence>
<dbReference type="GO" id="GO:0098858">
    <property type="term" value="C:actin-based cell projection"/>
    <property type="evidence" value="ECO:0007669"/>
    <property type="project" value="TreeGrafter"/>
</dbReference>
<dbReference type="InterPro" id="IPR028457">
    <property type="entry name" value="ABI"/>
</dbReference>
<evidence type="ECO:0000256" key="2">
    <source>
        <dbReference type="ARBA" id="ARBA00004510"/>
    </source>
</evidence>
<evidence type="ECO:0000256" key="5">
    <source>
        <dbReference type="ARBA" id="ARBA00022490"/>
    </source>
</evidence>
<evidence type="ECO:0000256" key="10">
    <source>
        <dbReference type="PROSITE-ProRule" id="PRU00192"/>
    </source>
</evidence>
<comment type="subcellular location">
    <subcellularLocation>
        <location evidence="2">Cell projection</location>
        <location evidence="2">Lamellipodium</location>
    </subcellularLocation>
    <subcellularLocation>
        <location evidence="1">Cytoplasm</location>
        <location evidence="1">Cytoskeleton</location>
    </subcellularLocation>
</comment>
<dbReference type="STRING" id="34508.A0A4U5MFW5"/>
<dbReference type="SMART" id="SM00326">
    <property type="entry name" value="SH3"/>
    <property type="match status" value="1"/>
</dbReference>
<evidence type="ECO:0000256" key="7">
    <source>
        <dbReference type="ARBA" id="ARBA00023054"/>
    </source>
</evidence>
<keyword evidence="8" id="KW-0206">Cytoskeleton</keyword>
<dbReference type="Pfam" id="PF14604">
    <property type="entry name" value="SH3_9"/>
    <property type="match status" value="1"/>
</dbReference>
<keyword evidence="9" id="KW-0966">Cell projection</keyword>
<feature type="domain" description="SH3" evidence="12">
    <location>
        <begin position="324"/>
        <end position="381"/>
    </location>
</feature>
<dbReference type="InterPro" id="IPR028455">
    <property type="entry name" value="ABI3_SH3"/>
</dbReference>
<keyword evidence="7" id="KW-0175">Coiled coil</keyword>
<evidence type="ECO:0000256" key="6">
    <source>
        <dbReference type="ARBA" id="ARBA00022553"/>
    </source>
</evidence>
<keyword evidence="4 10" id="KW-0728">SH3 domain</keyword>
<evidence type="ECO:0000313" key="14">
    <source>
        <dbReference type="Proteomes" id="UP000298663"/>
    </source>
</evidence>
<gene>
    <name evidence="13" type="ORF">L596_024156</name>
</gene>
<evidence type="ECO:0000259" key="12">
    <source>
        <dbReference type="PROSITE" id="PS50002"/>
    </source>
</evidence>
<organism evidence="13 14">
    <name type="scientific">Steinernema carpocapsae</name>
    <name type="common">Entomopathogenic nematode</name>
    <dbReference type="NCBI Taxonomy" id="34508"/>
    <lineage>
        <taxon>Eukaryota</taxon>
        <taxon>Metazoa</taxon>
        <taxon>Ecdysozoa</taxon>
        <taxon>Nematoda</taxon>
        <taxon>Chromadorea</taxon>
        <taxon>Rhabditida</taxon>
        <taxon>Tylenchina</taxon>
        <taxon>Panagrolaimomorpha</taxon>
        <taxon>Strongyloidoidea</taxon>
        <taxon>Steinernematidae</taxon>
        <taxon>Steinernema</taxon>
    </lineage>
</organism>
<dbReference type="CDD" id="cd11826">
    <property type="entry name" value="SH3_Abi"/>
    <property type="match status" value="1"/>
</dbReference>
<keyword evidence="5" id="KW-0963">Cytoplasm</keyword>
<dbReference type="GO" id="GO:0031209">
    <property type="term" value="C:SCAR complex"/>
    <property type="evidence" value="ECO:0007669"/>
    <property type="project" value="TreeGrafter"/>
</dbReference>
<name>A0A4U5MFW5_STECR</name>
<evidence type="ECO:0000256" key="4">
    <source>
        <dbReference type="ARBA" id="ARBA00022443"/>
    </source>
</evidence>
<dbReference type="Gene3D" id="2.30.30.40">
    <property type="entry name" value="SH3 Domains"/>
    <property type="match status" value="1"/>
</dbReference>
<evidence type="ECO:0000313" key="13">
    <source>
        <dbReference type="EMBL" id="TKR68127.1"/>
    </source>
</evidence>
<dbReference type="GO" id="GO:0001764">
    <property type="term" value="P:neuron migration"/>
    <property type="evidence" value="ECO:0007669"/>
    <property type="project" value="TreeGrafter"/>
</dbReference>
<reference evidence="13 14" key="2">
    <citation type="journal article" date="2019" name="G3 (Bethesda)">
        <title>Hybrid Assembly of the Genome of the Entomopathogenic Nematode Steinernema carpocapsae Identifies the X-Chromosome.</title>
        <authorList>
            <person name="Serra L."/>
            <person name="Macchietto M."/>
            <person name="Macias-Munoz A."/>
            <person name="McGill C.J."/>
            <person name="Rodriguez I.M."/>
            <person name="Rodriguez B."/>
            <person name="Murad R."/>
            <person name="Mortazavi A."/>
        </authorList>
    </citation>
    <scope>NUCLEOTIDE SEQUENCE [LARGE SCALE GENOMIC DNA]</scope>
    <source>
        <strain evidence="13 14">ALL</strain>
    </source>
</reference>
<dbReference type="GO" id="GO:0017124">
    <property type="term" value="F:SH3 domain binding"/>
    <property type="evidence" value="ECO:0007669"/>
    <property type="project" value="TreeGrafter"/>
</dbReference>
<reference evidence="13 14" key="1">
    <citation type="journal article" date="2015" name="Genome Biol.">
        <title>Comparative genomics of Steinernema reveals deeply conserved gene regulatory networks.</title>
        <authorList>
            <person name="Dillman A.R."/>
            <person name="Macchietto M."/>
            <person name="Porter C.F."/>
            <person name="Rogers A."/>
            <person name="Williams B."/>
            <person name="Antoshechkin I."/>
            <person name="Lee M.M."/>
            <person name="Goodwin Z."/>
            <person name="Lu X."/>
            <person name="Lewis E.E."/>
            <person name="Goodrich-Blair H."/>
            <person name="Stock S.P."/>
            <person name="Adams B.J."/>
            <person name="Sternberg P.W."/>
            <person name="Mortazavi A."/>
        </authorList>
    </citation>
    <scope>NUCLEOTIDE SEQUENCE [LARGE SCALE GENOMIC DNA]</scope>
    <source>
        <strain evidence="13 14">ALL</strain>
    </source>
</reference>
<comment type="caution">
    <text evidence="13">The sequence shown here is derived from an EMBL/GenBank/DDBJ whole genome shotgun (WGS) entry which is preliminary data.</text>
</comment>
<proteinExistence type="inferred from homology"/>
<dbReference type="InterPro" id="IPR036028">
    <property type="entry name" value="SH3-like_dom_sf"/>
</dbReference>
<evidence type="ECO:0000256" key="9">
    <source>
        <dbReference type="ARBA" id="ARBA00023273"/>
    </source>
</evidence>
<dbReference type="PANTHER" id="PTHR10460:SF0">
    <property type="entry name" value="ABELSON INTERACTING PROTEIN, ISOFORM D"/>
    <property type="match status" value="1"/>
</dbReference>
<evidence type="ECO:0000256" key="1">
    <source>
        <dbReference type="ARBA" id="ARBA00004245"/>
    </source>
</evidence>
<dbReference type="PRINTS" id="PR00452">
    <property type="entry name" value="SH3DOMAIN"/>
</dbReference>
<dbReference type="PROSITE" id="PS50002">
    <property type="entry name" value="SH3"/>
    <property type="match status" value="1"/>
</dbReference>
<dbReference type="Pfam" id="PF07815">
    <property type="entry name" value="Abi_HHR"/>
    <property type="match status" value="1"/>
</dbReference>
<dbReference type="AlphaFoldDB" id="A0A4U5MFW5"/>
<dbReference type="GO" id="GO:0005856">
    <property type="term" value="C:cytoskeleton"/>
    <property type="evidence" value="ECO:0007669"/>
    <property type="project" value="UniProtKB-SubCell"/>
</dbReference>
<evidence type="ECO:0000256" key="8">
    <source>
        <dbReference type="ARBA" id="ARBA00023212"/>
    </source>
</evidence>
<accession>A0A4U5MFW5</accession>
<dbReference type="InterPro" id="IPR001452">
    <property type="entry name" value="SH3_domain"/>
</dbReference>
<evidence type="ECO:0000256" key="3">
    <source>
        <dbReference type="ARBA" id="ARBA00010020"/>
    </source>
</evidence>
<protein>
    <recommendedName>
        <fullName evidence="12">SH3 domain-containing protein</fullName>
    </recommendedName>
</protein>
<dbReference type="GO" id="GO:0035591">
    <property type="term" value="F:signaling adaptor activity"/>
    <property type="evidence" value="ECO:0007669"/>
    <property type="project" value="TreeGrafter"/>
</dbReference>
<feature type="region of interest" description="Disordered" evidence="11">
    <location>
        <begin position="274"/>
        <end position="296"/>
    </location>
</feature>
<keyword evidence="6" id="KW-0597">Phosphoprotein</keyword>
<dbReference type="Proteomes" id="UP000298663">
    <property type="component" value="Unassembled WGS sequence"/>
</dbReference>
<dbReference type="OrthoDB" id="2159336at2759"/>
<evidence type="ECO:0000256" key="11">
    <source>
        <dbReference type="SAM" id="MobiDB-lite"/>
    </source>
</evidence>
<keyword evidence="14" id="KW-1185">Reference proteome</keyword>
<dbReference type="EMBL" id="AZBU02000008">
    <property type="protein sequence ID" value="TKR68127.1"/>
    <property type="molecule type" value="Genomic_DNA"/>
</dbReference>
<dbReference type="Gene3D" id="6.10.140.1620">
    <property type="match status" value="1"/>
</dbReference>